<dbReference type="InterPro" id="IPR036116">
    <property type="entry name" value="FN3_sf"/>
</dbReference>
<dbReference type="SUPFAM" id="SSF49265">
    <property type="entry name" value="Fibronectin type III"/>
    <property type="match status" value="1"/>
</dbReference>
<dbReference type="Proteomes" id="UP000230423">
    <property type="component" value="Unassembled WGS sequence"/>
</dbReference>
<evidence type="ECO:0000313" key="2">
    <source>
        <dbReference type="Proteomes" id="UP000230423"/>
    </source>
</evidence>
<gene>
    <name evidence="1" type="ORF">TELCIR_22374</name>
</gene>
<evidence type="ECO:0008006" key="3">
    <source>
        <dbReference type="Google" id="ProtNLM"/>
    </source>
</evidence>
<dbReference type="AlphaFoldDB" id="A0A2G9TEB6"/>
<protein>
    <recommendedName>
        <fullName evidence="3">Fibronectin type-III domain-containing protein</fullName>
    </recommendedName>
</protein>
<organism evidence="1 2">
    <name type="scientific">Teladorsagia circumcincta</name>
    <name type="common">Brown stomach worm</name>
    <name type="synonym">Ostertagia circumcincta</name>
    <dbReference type="NCBI Taxonomy" id="45464"/>
    <lineage>
        <taxon>Eukaryota</taxon>
        <taxon>Metazoa</taxon>
        <taxon>Ecdysozoa</taxon>
        <taxon>Nematoda</taxon>
        <taxon>Chromadorea</taxon>
        <taxon>Rhabditida</taxon>
        <taxon>Rhabditina</taxon>
        <taxon>Rhabditomorpha</taxon>
        <taxon>Strongyloidea</taxon>
        <taxon>Trichostrongylidae</taxon>
        <taxon>Teladorsagia</taxon>
    </lineage>
</organism>
<reference evidence="1 2" key="1">
    <citation type="submission" date="2015-09" db="EMBL/GenBank/DDBJ databases">
        <title>Draft genome of the parasitic nematode Teladorsagia circumcincta isolate WARC Sus (inbred).</title>
        <authorList>
            <person name="Mitreva M."/>
        </authorList>
    </citation>
    <scope>NUCLEOTIDE SEQUENCE [LARGE SCALE GENOMIC DNA]</scope>
    <source>
        <strain evidence="1 2">S</strain>
    </source>
</reference>
<accession>A0A2G9TEB6</accession>
<evidence type="ECO:0000313" key="1">
    <source>
        <dbReference type="EMBL" id="PIO56228.1"/>
    </source>
</evidence>
<keyword evidence="2" id="KW-1185">Reference proteome</keyword>
<sequence length="140" mass="15416">MEVLAIDYGSPQLFTLANVTIVPVTISPVRGLKVNVATEEYQIFEWESPSYGHPEKYRLTIARGESMHYEEELDARRTVALTKVSGAGLLFIVAISPSGNFTFKVSALDANGETPSEWQRFTVFQNGAVPTTLFAEISSV</sequence>
<dbReference type="EMBL" id="KZ380108">
    <property type="protein sequence ID" value="PIO56228.1"/>
    <property type="molecule type" value="Genomic_DNA"/>
</dbReference>
<name>A0A2G9TEB6_TELCI</name>
<proteinExistence type="predicted"/>
<dbReference type="OrthoDB" id="5795156at2759"/>